<dbReference type="InterPro" id="IPR001818">
    <property type="entry name" value="Pept_M10_metallopeptidase"/>
</dbReference>
<keyword evidence="3 11" id="KW-0479">Metal-binding</keyword>
<evidence type="ECO:0000256" key="5">
    <source>
        <dbReference type="ARBA" id="ARBA00022801"/>
    </source>
</evidence>
<dbReference type="SUPFAM" id="SSF47090">
    <property type="entry name" value="PGBD-like"/>
    <property type="match status" value="1"/>
</dbReference>
<keyword evidence="13" id="KW-0472">Membrane</keyword>
<feature type="domain" description="Peptidase metallopeptidase" evidence="14">
    <location>
        <begin position="178"/>
        <end position="333"/>
    </location>
</feature>
<evidence type="ECO:0000256" key="4">
    <source>
        <dbReference type="ARBA" id="ARBA00022729"/>
    </source>
</evidence>
<feature type="binding site" evidence="11">
    <location>
        <position position="247"/>
    </location>
    <ligand>
        <name>Ca(2+)</name>
        <dbReference type="ChEBI" id="CHEBI:29108"/>
        <label>3</label>
    </ligand>
</feature>
<keyword evidence="16" id="KW-1185">Reference proteome</keyword>
<keyword evidence="6 11" id="KW-0862">Zinc</keyword>
<feature type="binding site" evidence="11">
    <location>
        <position position="270"/>
    </location>
    <ligand>
        <name>Ca(2+)</name>
        <dbReference type="ChEBI" id="CHEBI:29108"/>
        <label>1</label>
    </ligand>
</feature>
<evidence type="ECO:0000259" key="14">
    <source>
        <dbReference type="SMART" id="SM00235"/>
    </source>
</evidence>
<dbReference type="Gene3D" id="3.40.390.10">
    <property type="entry name" value="Collagenase (Catalytic Domain)"/>
    <property type="match status" value="1"/>
</dbReference>
<keyword evidence="2" id="KW-0645">Protease</keyword>
<dbReference type="PRINTS" id="PR00138">
    <property type="entry name" value="MATRIXIN"/>
</dbReference>
<evidence type="ECO:0000256" key="2">
    <source>
        <dbReference type="ARBA" id="ARBA00022670"/>
    </source>
</evidence>
<keyword evidence="13" id="KW-0812">Transmembrane</keyword>
<evidence type="ECO:0000256" key="12">
    <source>
        <dbReference type="PIRSR" id="PIRSR621190-5"/>
    </source>
</evidence>
<dbReference type="CDD" id="cd04278">
    <property type="entry name" value="ZnMc_MMP"/>
    <property type="match status" value="1"/>
</dbReference>
<feature type="binding site" evidence="11">
    <location>
        <position position="240"/>
    </location>
    <ligand>
        <name>Zn(2+)</name>
        <dbReference type="ChEBI" id="CHEBI:29105"/>
        <label>1</label>
    </ligand>
</feature>
<feature type="binding site" evidence="11">
    <location>
        <position position="242"/>
    </location>
    <ligand>
        <name>Zn(2+)</name>
        <dbReference type="ChEBI" id="CHEBI:29105"/>
        <label>1</label>
    </ligand>
</feature>
<dbReference type="EMBL" id="JXTB01000294">
    <property type="protein sequence ID" value="PON47484.1"/>
    <property type="molecule type" value="Genomic_DNA"/>
</dbReference>
<dbReference type="Pfam" id="PF00413">
    <property type="entry name" value="Peptidase_M10"/>
    <property type="match status" value="1"/>
</dbReference>
<comment type="similarity">
    <text evidence="1">Belongs to the peptidase M10A family. Matrix metalloproteinases (MMPs) subfamily.</text>
</comment>
<evidence type="ECO:0000256" key="13">
    <source>
        <dbReference type="SAM" id="Phobius"/>
    </source>
</evidence>
<comment type="caution">
    <text evidence="15">The sequence shown here is derived from an EMBL/GenBank/DDBJ whole genome shotgun (WGS) entry which is preliminary data.</text>
</comment>
<feature type="binding site" evidence="11">
    <location>
        <position position="248"/>
    </location>
    <ligand>
        <name>Ca(2+)</name>
        <dbReference type="ChEBI" id="CHEBI:29108"/>
        <label>3</label>
    </ligand>
</feature>
<dbReference type="SUPFAM" id="SSF55486">
    <property type="entry name" value="Metalloproteases ('zincins'), catalytic domain"/>
    <property type="match status" value="1"/>
</dbReference>
<feature type="binding site" evidence="11">
    <location>
        <position position="299"/>
    </location>
    <ligand>
        <name>Zn(2+)</name>
        <dbReference type="ChEBI" id="CHEBI:29105"/>
        <label>2</label>
        <note>catalytic</note>
    </ligand>
</feature>
<keyword evidence="13" id="KW-1133">Transmembrane helix</keyword>
<evidence type="ECO:0000256" key="8">
    <source>
        <dbReference type="ARBA" id="ARBA00023145"/>
    </source>
</evidence>
<dbReference type="GO" id="GO:0030574">
    <property type="term" value="P:collagen catabolic process"/>
    <property type="evidence" value="ECO:0007669"/>
    <property type="project" value="TreeGrafter"/>
</dbReference>
<dbReference type="InterPro" id="IPR033739">
    <property type="entry name" value="M10A_MMP"/>
</dbReference>
<dbReference type="PANTHER" id="PTHR10201">
    <property type="entry name" value="MATRIX METALLOPROTEINASE"/>
    <property type="match status" value="1"/>
</dbReference>
<feature type="binding site" evidence="11">
    <location>
        <position position="270"/>
    </location>
    <ligand>
        <name>Ca(2+)</name>
        <dbReference type="ChEBI" id="CHEBI:29108"/>
        <label>3</label>
    </ligand>
</feature>
<feature type="binding site" evidence="11">
    <location>
        <position position="255"/>
    </location>
    <ligand>
        <name>Zn(2+)</name>
        <dbReference type="ChEBI" id="CHEBI:29105"/>
        <label>1</label>
    </ligand>
</feature>
<keyword evidence="4" id="KW-0732">Signal</keyword>
<keyword evidence="7" id="KW-0482">Metalloprotease</keyword>
<name>A0A2P5BFB5_PARAD</name>
<dbReference type="Pfam" id="PF01471">
    <property type="entry name" value="PG_binding_1"/>
    <property type="match status" value="1"/>
</dbReference>
<evidence type="ECO:0000256" key="10">
    <source>
        <dbReference type="PIRSR" id="PIRSR621190-1"/>
    </source>
</evidence>
<dbReference type="GO" id="GO:0006508">
    <property type="term" value="P:proteolysis"/>
    <property type="evidence" value="ECO:0007669"/>
    <property type="project" value="UniProtKB-KW"/>
</dbReference>
<sequence>MASKLIAFHSQFITYTAFLVMMIMIITIKSSTSSPPFEFLKNLHGCKKGACDKFQGIRDLKNYLQHFGYLPSNNHTKTPIQTQTHSLADHDHDHNHEDDFDDLLESAIKTYQTNYNLKPTGTLDTETLYNMMKPRCGVADIVNNNTTRMRSGKKRAHPDNHQDHHHYHTVSHYTFFEGKPKWPASKSKLTYGFLPGTPSEAAAAVGRAFNTWASNTHFSFVQAQDYAKADVRVSFERGDHGDGDSFDGAGGVLAHAFSPTDGRLHFDAEETWAVGVVPEAFDVETVALHEIGHILGLQHSSVEGAIMFPQIGAGSTKGLHGDDIQGINALYNVVV</sequence>
<evidence type="ECO:0000256" key="6">
    <source>
        <dbReference type="ARBA" id="ARBA00022833"/>
    </source>
</evidence>
<evidence type="ECO:0000313" key="15">
    <source>
        <dbReference type="EMBL" id="PON47484.1"/>
    </source>
</evidence>
<feature type="binding site" evidence="11">
    <location>
        <position position="230"/>
    </location>
    <ligand>
        <name>Ca(2+)</name>
        <dbReference type="ChEBI" id="CHEBI:29108"/>
        <label>2</label>
    </ligand>
</feature>
<evidence type="ECO:0000256" key="3">
    <source>
        <dbReference type="ARBA" id="ARBA00022723"/>
    </source>
</evidence>
<keyword evidence="8" id="KW-0865">Zymogen</keyword>
<comment type="cofactor">
    <cofactor evidence="11">
        <name>Ca(2+)</name>
        <dbReference type="ChEBI" id="CHEBI:29108"/>
    </cofactor>
    <text evidence="11">Can bind about 5 Ca(2+) ions per subunit.</text>
</comment>
<reference evidence="16" key="1">
    <citation type="submission" date="2016-06" db="EMBL/GenBank/DDBJ databases">
        <title>Parallel loss of symbiosis genes in relatives of nitrogen-fixing non-legume Parasponia.</title>
        <authorList>
            <person name="Van Velzen R."/>
            <person name="Holmer R."/>
            <person name="Bu F."/>
            <person name="Rutten L."/>
            <person name="Van Zeijl A."/>
            <person name="Liu W."/>
            <person name="Santuari L."/>
            <person name="Cao Q."/>
            <person name="Sharma T."/>
            <person name="Shen D."/>
            <person name="Roswanjaya Y."/>
            <person name="Wardhani T."/>
            <person name="Kalhor M.S."/>
            <person name="Jansen J."/>
            <person name="Van den Hoogen J."/>
            <person name="Gungor B."/>
            <person name="Hartog M."/>
            <person name="Hontelez J."/>
            <person name="Verver J."/>
            <person name="Yang W.-C."/>
            <person name="Schijlen E."/>
            <person name="Repin R."/>
            <person name="Schilthuizen M."/>
            <person name="Schranz E."/>
            <person name="Heidstra R."/>
            <person name="Miyata K."/>
            <person name="Fedorova E."/>
            <person name="Kohlen W."/>
            <person name="Bisseling T."/>
            <person name="Smit S."/>
            <person name="Geurts R."/>
        </authorList>
    </citation>
    <scope>NUCLEOTIDE SEQUENCE [LARGE SCALE GENOMIC DNA]</scope>
    <source>
        <strain evidence="16">cv. WU1-14</strain>
    </source>
</reference>
<evidence type="ECO:0000256" key="1">
    <source>
        <dbReference type="ARBA" id="ARBA00009614"/>
    </source>
</evidence>
<dbReference type="InterPro" id="IPR021190">
    <property type="entry name" value="Pept_M10A"/>
</dbReference>
<dbReference type="SMART" id="SM00235">
    <property type="entry name" value="ZnMc"/>
    <property type="match status" value="1"/>
</dbReference>
<evidence type="ECO:0000256" key="7">
    <source>
        <dbReference type="ARBA" id="ARBA00023049"/>
    </source>
</evidence>
<dbReference type="Proteomes" id="UP000237105">
    <property type="component" value="Unassembled WGS sequence"/>
</dbReference>
<dbReference type="InterPro" id="IPR024079">
    <property type="entry name" value="MetalloPept_cat_dom_sf"/>
</dbReference>
<protein>
    <submittedName>
        <fullName evidence="15">Peptidase M10A</fullName>
    </submittedName>
</protein>
<evidence type="ECO:0000256" key="11">
    <source>
        <dbReference type="PIRSR" id="PIRSR621190-2"/>
    </source>
</evidence>
<evidence type="ECO:0000256" key="9">
    <source>
        <dbReference type="ARBA" id="ARBA00023180"/>
    </source>
</evidence>
<feature type="transmembrane region" description="Helical" evidence="13">
    <location>
        <begin position="12"/>
        <end position="28"/>
    </location>
</feature>
<dbReference type="GO" id="GO:0008270">
    <property type="term" value="F:zinc ion binding"/>
    <property type="evidence" value="ECO:0007669"/>
    <property type="project" value="InterPro"/>
</dbReference>
<dbReference type="InterPro" id="IPR036365">
    <property type="entry name" value="PGBD-like_sf"/>
</dbReference>
<dbReference type="FunFam" id="3.40.390.10:FF:000018">
    <property type="entry name" value="Metalloendoproteinase 1"/>
    <property type="match status" value="1"/>
</dbReference>
<dbReference type="PANTHER" id="PTHR10201:SF213">
    <property type="entry name" value="METALLOENDOPROTEINASE 2-MMP-LIKE"/>
    <property type="match status" value="1"/>
</dbReference>
<dbReference type="GO" id="GO:0004222">
    <property type="term" value="F:metalloendopeptidase activity"/>
    <property type="evidence" value="ECO:0007669"/>
    <property type="project" value="InterPro"/>
</dbReference>
<feature type="binding site" description="in inhibited form" evidence="11">
    <location>
        <position position="136"/>
    </location>
    <ligand>
        <name>Zn(2+)</name>
        <dbReference type="ChEBI" id="CHEBI:29105"/>
        <label>2</label>
        <note>catalytic</note>
    </ligand>
</feature>
<dbReference type="GO" id="GO:0030198">
    <property type="term" value="P:extracellular matrix organization"/>
    <property type="evidence" value="ECO:0007669"/>
    <property type="project" value="TreeGrafter"/>
</dbReference>
<accession>A0A2P5BFB5</accession>
<feature type="binding site" evidence="11">
    <location>
        <position position="293"/>
    </location>
    <ligand>
        <name>Zn(2+)</name>
        <dbReference type="ChEBI" id="CHEBI:29105"/>
        <label>2</label>
        <note>catalytic</note>
    </ligand>
</feature>
<feature type="binding site" evidence="11">
    <location>
        <position position="265"/>
    </location>
    <ligand>
        <name>Zn(2+)</name>
        <dbReference type="ChEBI" id="CHEBI:29105"/>
        <label>1</label>
    </ligand>
</feature>
<organism evidence="15 16">
    <name type="scientific">Parasponia andersonii</name>
    <name type="common">Sponia andersonii</name>
    <dbReference type="NCBI Taxonomy" id="3476"/>
    <lineage>
        <taxon>Eukaryota</taxon>
        <taxon>Viridiplantae</taxon>
        <taxon>Streptophyta</taxon>
        <taxon>Embryophyta</taxon>
        <taxon>Tracheophyta</taxon>
        <taxon>Spermatophyta</taxon>
        <taxon>Magnoliopsida</taxon>
        <taxon>eudicotyledons</taxon>
        <taxon>Gunneridae</taxon>
        <taxon>Pentapetalae</taxon>
        <taxon>rosids</taxon>
        <taxon>fabids</taxon>
        <taxon>Rosales</taxon>
        <taxon>Cannabaceae</taxon>
        <taxon>Parasponia</taxon>
    </lineage>
</organism>
<proteinExistence type="inferred from homology"/>
<dbReference type="STRING" id="3476.A0A2P5BFB5"/>
<feature type="binding site" evidence="11">
    <location>
        <position position="289"/>
    </location>
    <ligand>
        <name>Zn(2+)</name>
        <dbReference type="ChEBI" id="CHEBI:29105"/>
        <label>2</label>
        <note>catalytic</note>
    </ligand>
</feature>
<dbReference type="InterPro" id="IPR006026">
    <property type="entry name" value="Peptidase_Metallo"/>
</dbReference>
<feature type="binding site" evidence="11">
    <location>
        <position position="307"/>
    </location>
    <ligand>
        <name>Zn(2+)</name>
        <dbReference type="ChEBI" id="CHEBI:29105"/>
        <label>2</label>
        <note>catalytic</note>
    </ligand>
</feature>
<feature type="short sequence motif" description="Cysteine switch" evidence="12">
    <location>
        <begin position="134"/>
        <end position="170"/>
    </location>
</feature>
<dbReference type="OrthoDB" id="406838at2759"/>
<comment type="cofactor">
    <cofactor evidence="11">
        <name>Zn(2+)</name>
        <dbReference type="ChEBI" id="CHEBI:29105"/>
    </cofactor>
    <text evidence="11">Binds 2 Zn(2+) ions per subunit.</text>
</comment>
<evidence type="ECO:0000313" key="16">
    <source>
        <dbReference type="Proteomes" id="UP000237105"/>
    </source>
</evidence>
<keyword evidence="9" id="KW-0325">Glycoprotein</keyword>
<feature type="active site" evidence="10">
    <location>
        <position position="290"/>
    </location>
</feature>
<dbReference type="InterPro" id="IPR002477">
    <property type="entry name" value="Peptidoglycan-bd-like"/>
</dbReference>
<gene>
    <name evidence="15" type="ORF">PanWU01x14_244430</name>
</gene>
<dbReference type="GO" id="GO:0031012">
    <property type="term" value="C:extracellular matrix"/>
    <property type="evidence" value="ECO:0007669"/>
    <property type="project" value="InterPro"/>
</dbReference>
<keyword evidence="5" id="KW-0378">Hydrolase</keyword>
<feature type="binding site" evidence="11">
    <location>
        <position position="267"/>
    </location>
    <ligand>
        <name>Ca(2+)</name>
        <dbReference type="ChEBI" id="CHEBI:29108"/>
        <label>3</label>
    </ligand>
</feature>
<keyword evidence="11" id="KW-0106">Calcium</keyword>
<dbReference type="AlphaFoldDB" id="A0A2P5BFB5"/>